<dbReference type="EMBL" id="OU912926">
    <property type="protein sequence ID" value="CAG9933559.1"/>
    <property type="molecule type" value="Genomic_DNA"/>
</dbReference>
<sequence>MPPLNTLSAAIEVLKATPFAEIQRVGYHFQANDYYSPLNDVAFLKENLDLWKERSSPSSIDWNVDEQLAIAQKVGSYVEELRDVPQDHQPDKLEYCWNNPMWNNTDALVQYGLLRDLKPKRVVEVGCGWSSLLMQRALARNQTPCQVTQIEPYPNPALFELFPKDWQLHRTPLQRASFEIFESLQAGDICFYDGSHCVKAASDVNWFFFEVLPRLASGVIIHIHDIFLPNDYPDLWIFERGQTWNEQYLLQAFLMNNRDYKILIANAFLFKTNAKALEGFYRGVQPPYGCSFWMQKLR</sequence>
<dbReference type="Pfam" id="PF13578">
    <property type="entry name" value="Methyltransf_24"/>
    <property type="match status" value="1"/>
</dbReference>
<dbReference type="RefSeq" id="WP_239797317.1">
    <property type="nucleotide sequence ID" value="NZ_OU912926.1"/>
</dbReference>
<keyword evidence="2" id="KW-1185">Reference proteome</keyword>
<evidence type="ECO:0008006" key="3">
    <source>
        <dbReference type="Google" id="ProtNLM"/>
    </source>
</evidence>
<evidence type="ECO:0000313" key="1">
    <source>
        <dbReference type="EMBL" id="CAG9933559.1"/>
    </source>
</evidence>
<protein>
    <recommendedName>
        <fullName evidence="3">Methyltransferase domain-containing protein</fullName>
    </recommendedName>
</protein>
<dbReference type="InterPro" id="IPR029063">
    <property type="entry name" value="SAM-dependent_MTases_sf"/>
</dbReference>
<organism evidence="1 2">
    <name type="scientific">Candidatus Nitrotoga arctica</name>
    <dbReference type="NCBI Taxonomy" id="453162"/>
    <lineage>
        <taxon>Bacteria</taxon>
        <taxon>Pseudomonadati</taxon>
        <taxon>Pseudomonadota</taxon>
        <taxon>Betaproteobacteria</taxon>
        <taxon>Nitrosomonadales</taxon>
        <taxon>Gallionellaceae</taxon>
        <taxon>Candidatus Nitrotoga</taxon>
    </lineage>
</organism>
<reference evidence="1 2" key="1">
    <citation type="submission" date="2021-10" db="EMBL/GenBank/DDBJ databases">
        <authorList>
            <person name="Koch H."/>
        </authorList>
    </citation>
    <scope>NUCLEOTIDE SEQUENCE [LARGE SCALE GENOMIC DNA]</scope>
    <source>
        <strain evidence="1">6680</strain>
    </source>
</reference>
<proteinExistence type="predicted"/>
<dbReference type="SUPFAM" id="SSF53335">
    <property type="entry name" value="S-adenosyl-L-methionine-dependent methyltransferases"/>
    <property type="match status" value="1"/>
</dbReference>
<dbReference type="Gene3D" id="3.40.50.150">
    <property type="entry name" value="Vaccinia Virus protein VP39"/>
    <property type="match status" value="1"/>
</dbReference>
<gene>
    <name evidence="1" type="ORF">NTG6680_2310</name>
</gene>
<evidence type="ECO:0000313" key="2">
    <source>
        <dbReference type="Proteomes" id="UP000839052"/>
    </source>
</evidence>
<name>A0ABN8AQV4_9PROT</name>
<accession>A0ABN8AQV4</accession>
<dbReference type="Proteomes" id="UP000839052">
    <property type="component" value="Chromosome"/>
</dbReference>